<keyword evidence="1" id="KW-0233">DNA recombination</keyword>
<evidence type="ECO:0008006" key="4">
    <source>
        <dbReference type="Google" id="ProtNLM"/>
    </source>
</evidence>
<dbReference type="Proteomes" id="UP000198211">
    <property type="component" value="Unassembled WGS sequence"/>
</dbReference>
<dbReference type="AlphaFoldDB" id="A0A225V226"/>
<dbReference type="SUPFAM" id="SSF56349">
    <property type="entry name" value="DNA breaking-rejoining enzymes"/>
    <property type="match status" value="1"/>
</dbReference>
<keyword evidence="3" id="KW-1185">Reference proteome</keyword>
<dbReference type="GO" id="GO:0015074">
    <property type="term" value="P:DNA integration"/>
    <property type="evidence" value="ECO:0007669"/>
    <property type="project" value="InterPro"/>
</dbReference>
<dbReference type="GO" id="GO:0006310">
    <property type="term" value="P:DNA recombination"/>
    <property type="evidence" value="ECO:0007669"/>
    <property type="project" value="UniProtKB-KW"/>
</dbReference>
<comment type="caution">
    <text evidence="2">The sequence shown here is derived from an EMBL/GenBank/DDBJ whole genome shotgun (WGS) entry which is preliminary data.</text>
</comment>
<dbReference type="InterPro" id="IPR011010">
    <property type="entry name" value="DNA_brk_join_enz"/>
</dbReference>
<name>A0A225V226_9STRA</name>
<dbReference type="OrthoDB" id="119991at2759"/>
<evidence type="ECO:0000256" key="1">
    <source>
        <dbReference type="ARBA" id="ARBA00023172"/>
    </source>
</evidence>
<evidence type="ECO:0000313" key="3">
    <source>
        <dbReference type="Proteomes" id="UP000198211"/>
    </source>
</evidence>
<dbReference type="InterPro" id="IPR013762">
    <property type="entry name" value="Integrase-like_cat_sf"/>
</dbReference>
<dbReference type="Gene3D" id="1.10.443.10">
    <property type="entry name" value="Intergrase catalytic core"/>
    <property type="match status" value="1"/>
</dbReference>
<gene>
    <name evidence="2" type="ORF">PHMEG_00029618</name>
</gene>
<evidence type="ECO:0000313" key="2">
    <source>
        <dbReference type="EMBL" id="OWY99381.1"/>
    </source>
</evidence>
<dbReference type="EMBL" id="NBNE01008538">
    <property type="protein sequence ID" value="OWY99381.1"/>
    <property type="molecule type" value="Genomic_DNA"/>
</dbReference>
<sequence>MIKNKRELVQEGFANCVEYNANGTVKTTSIKQALSTAPMNPPINFAQITARDFMTWIVSMKKPNGNYHSFAAYAGHRSAFFNLFQDYHCVMSAELVRELSSHFKGFQHNVTSAVSQGRGQIKVGKDPMTIGLYKRVALSMLENSSRDMIFARLFMIMSWNLMSRAANTTSICYGHLEWRDDALCVYFAHMKNDRRGSRPRDPRHVYANPLSPEICPILALGVYWATYEVDASATHLFPGNDQYERFRKVLGRVLESSSISKELERRGNLATDIGTHSMRKGASTYCSSGSTACPSAVAVHLRAGWSMGGVQDRYLRHDAAGDMFVGRTVSGLPILKPEFASLPPHFVGGEAYIKQAKQICFPSLPGSVEFVAEFALASLVYHLEFLRAKLPQNHPLFQSALFADNRYRRDEYATYWYSATRLFVERNTSRKE</sequence>
<proteinExistence type="predicted"/>
<dbReference type="GO" id="GO:0003677">
    <property type="term" value="F:DNA binding"/>
    <property type="evidence" value="ECO:0007669"/>
    <property type="project" value="InterPro"/>
</dbReference>
<accession>A0A225V226</accession>
<organism evidence="2 3">
    <name type="scientific">Phytophthora megakarya</name>
    <dbReference type="NCBI Taxonomy" id="4795"/>
    <lineage>
        <taxon>Eukaryota</taxon>
        <taxon>Sar</taxon>
        <taxon>Stramenopiles</taxon>
        <taxon>Oomycota</taxon>
        <taxon>Peronosporomycetes</taxon>
        <taxon>Peronosporales</taxon>
        <taxon>Peronosporaceae</taxon>
        <taxon>Phytophthora</taxon>
    </lineage>
</organism>
<reference evidence="3" key="1">
    <citation type="submission" date="2017-03" db="EMBL/GenBank/DDBJ databases">
        <title>Phytopthora megakarya and P. palmivora, two closely related causual agents of cacao black pod achieved similar genome size and gene model numbers by different mechanisms.</title>
        <authorList>
            <person name="Ali S."/>
            <person name="Shao J."/>
            <person name="Larry D.J."/>
            <person name="Kronmiller B."/>
            <person name="Shen D."/>
            <person name="Strem M.D."/>
            <person name="Melnick R.L."/>
            <person name="Guiltinan M.J."/>
            <person name="Tyler B.M."/>
            <person name="Meinhardt L.W."/>
            <person name="Bailey B.A."/>
        </authorList>
    </citation>
    <scope>NUCLEOTIDE SEQUENCE [LARGE SCALE GENOMIC DNA]</scope>
    <source>
        <strain evidence="3">zdho120</strain>
    </source>
</reference>
<protein>
    <recommendedName>
        <fullName evidence="4">Ndc10 domain-containing protein</fullName>
    </recommendedName>
</protein>